<dbReference type="EMBL" id="VIGD01000004">
    <property type="protein sequence ID" value="TQE91531.1"/>
    <property type="molecule type" value="Genomic_DNA"/>
</dbReference>
<keyword evidence="4" id="KW-1185">Reference proteome</keyword>
<organism evidence="3 4">
    <name type="scientific">Ureibacillus terrenus</name>
    <dbReference type="NCBI Taxonomy" id="118246"/>
    <lineage>
        <taxon>Bacteria</taxon>
        <taxon>Bacillati</taxon>
        <taxon>Bacillota</taxon>
        <taxon>Bacilli</taxon>
        <taxon>Bacillales</taxon>
        <taxon>Caryophanaceae</taxon>
        <taxon>Ureibacillus</taxon>
    </lineage>
</organism>
<evidence type="ECO:0000259" key="2">
    <source>
        <dbReference type="PROSITE" id="PS50090"/>
    </source>
</evidence>
<evidence type="ECO:0000313" key="4">
    <source>
        <dbReference type="Proteomes" id="UP000315753"/>
    </source>
</evidence>
<dbReference type="PROSITE" id="PS50090">
    <property type="entry name" value="MYB_LIKE"/>
    <property type="match status" value="1"/>
</dbReference>
<dbReference type="InterPro" id="IPR001005">
    <property type="entry name" value="SANT/Myb"/>
</dbReference>
<keyword evidence="1" id="KW-0175">Coiled coil</keyword>
<gene>
    <name evidence="3" type="ORF">FKZ59_04095</name>
</gene>
<protein>
    <submittedName>
        <fullName evidence="3">Transcriptional regulator</fullName>
    </submittedName>
</protein>
<dbReference type="InterPro" id="IPR014243">
    <property type="entry name" value="RsfA-like"/>
</dbReference>
<feature type="domain" description="Myb-like" evidence="2">
    <location>
        <begin position="2"/>
        <end position="58"/>
    </location>
</feature>
<dbReference type="AlphaFoldDB" id="A0A540V458"/>
<dbReference type="PANTHER" id="PTHR41302">
    <property type="entry name" value="PRESPORE-SPECIFIC TRANSCRIPTIONAL REGULATOR RSFA-RELATED"/>
    <property type="match status" value="1"/>
</dbReference>
<dbReference type="InterPro" id="IPR009057">
    <property type="entry name" value="Homeodomain-like_sf"/>
</dbReference>
<dbReference type="Gene3D" id="1.10.10.60">
    <property type="entry name" value="Homeodomain-like"/>
    <property type="match status" value="1"/>
</dbReference>
<accession>A0A540V458</accession>
<feature type="coiled-coil region" evidence="1">
    <location>
        <begin position="81"/>
        <end position="108"/>
    </location>
</feature>
<sequence length="133" mass="15734">MEGKRRKDQWTPEDDEKLAEIVITAVQNGRTQLEAFAEAAEVLGRTKQACGFRWNKTLRQQYGQMLNSVRKRPKQLMRSHLKLALNSFDELTEAYNELELKYRELQTEHDKVLKWLQQGAAFIEKQQQQQQQQ</sequence>
<name>A0A540V458_9BACL</name>
<dbReference type="PANTHER" id="PTHR41302:SF2">
    <property type="entry name" value="PRESPORE SPECIFIC TRANSCRIPTIONAL ACTIVATOR RSFA"/>
    <property type="match status" value="1"/>
</dbReference>
<dbReference type="Proteomes" id="UP000315753">
    <property type="component" value="Unassembled WGS sequence"/>
</dbReference>
<dbReference type="RefSeq" id="WP_141601473.1">
    <property type="nucleotide sequence ID" value="NZ_JARMSB010000001.1"/>
</dbReference>
<dbReference type="SUPFAM" id="SSF46689">
    <property type="entry name" value="Homeodomain-like"/>
    <property type="match status" value="1"/>
</dbReference>
<proteinExistence type="predicted"/>
<reference evidence="3 4" key="1">
    <citation type="submission" date="2019-06" db="EMBL/GenBank/DDBJ databases">
        <title>Genome sequence of Ureibacillus terrenus.</title>
        <authorList>
            <person name="Maclea K.S."/>
            <person name="Simoes M."/>
        </authorList>
    </citation>
    <scope>NUCLEOTIDE SEQUENCE [LARGE SCALE GENOMIC DNA]</scope>
    <source>
        <strain evidence="3 4">ATCC BAA-384</strain>
    </source>
</reference>
<dbReference type="OrthoDB" id="2845592at2"/>
<evidence type="ECO:0000313" key="3">
    <source>
        <dbReference type="EMBL" id="TQE91531.1"/>
    </source>
</evidence>
<evidence type="ECO:0000256" key="1">
    <source>
        <dbReference type="SAM" id="Coils"/>
    </source>
</evidence>
<dbReference type="Pfam" id="PF13921">
    <property type="entry name" value="Myb_DNA-bind_6"/>
    <property type="match status" value="1"/>
</dbReference>
<comment type="caution">
    <text evidence="3">The sequence shown here is derived from an EMBL/GenBank/DDBJ whole genome shotgun (WGS) entry which is preliminary data.</text>
</comment>